<proteinExistence type="predicted"/>
<dbReference type="InParanoid" id="I1S6V3"/>
<dbReference type="STRING" id="229533.I1S6V3"/>
<evidence type="ECO:0000313" key="3">
    <source>
        <dbReference type="Proteomes" id="UP000070720"/>
    </source>
</evidence>
<protein>
    <submittedName>
        <fullName evidence="1">Chromosome 2, complete genome</fullName>
    </submittedName>
</protein>
<dbReference type="VEuPathDB" id="FungiDB:FGRAMPH1_01G11351"/>
<evidence type="ECO:0000313" key="2">
    <source>
        <dbReference type="EnsemblFungi" id="CEF77478"/>
    </source>
</evidence>
<evidence type="ECO:0000313" key="1">
    <source>
        <dbReference type="EMBL" id="CEF77478.1"/>
    </source>
</evidence>
<dbReference type="EnsemblFungi" id="CEF77478">
    <property type="protein sequence ID" value="CEF77478"/>
    <property type="gene ID" value="FGRRES_12576"/>
</dbReference>
<dbReference type="RefSeq" id="XP_011323009.1">
    <property type="nucleotide sequence ID" value="XM_011324707.1"/>
</dbReference>
<reference evidence="2" key="4">
    <citation type="submission" date="2017-01" db="UniProtKB">
        <authorList>
            <consortium name="EnsemblFungi"/>
        </authorList>
    </citation>
    <scope>IDENTIFICATION</scope>
    <source>
        <strain evidence="2">PH-1 / ATCC MYA-4620 / FGSC 9075 / NRRL 31084</strain>
    </source>
</reference>
<gene>
    <name evidence="1" type="ORF">FGRAMPH1_01T11351</name>
</gene>
<reference evidence="2 3" key="1">
    <citation type="journal article" date="2007" name="Science">
        <title>The Fusarium graminearum genome reveals a link between localized polymorphism and pathogen specialization.</title>
        <authorList>
            <person name="Cuomo C.A."/>
            <person name="Gueldener U."/>
            <person name="Xu J.-R."/>
            <person name="Trail F."/>
            <person name="Turgeon B.G."/>
            <person name="Di Pietro A."/>
            <person name="Walton J.D."/>
            <person name="Ma L.-J."/>
            <person name="Baker S.E."/>
            <person name="Rep M."/>
            <person name="Adam G."/>
            <person name="Antoniw J."/>
            <person name="Baldwin T."/>
            <person name="Calvo S.E."/>
            <person name="Chang Y.-L."/>
            <person name="DeCaprio D."/>
            <person name="Gale L.R."/>
            <person name="Gnerre S."/>
            <person name="Goswami R.S."/>
            <person name="Hammond-Kosack K."/>
            <person name="Harris L.J."/>
            <person name="Hilburn K."/>
            <person name="Kennell J.C."/>
            <person name="Kroken S."/>
            <person name="Magnuson J.K."/>
            <person name="Mannhaupt G."/>
            <person name="Mauceli E.W."/>
            <person name="Mewes H.-W."/>
            <person name="Mitterbauer R."/>
            <person name="Muehlbauer G."/>
            <person name="Muensterkoetter M."/>
            <person name="Nelson D."/>
            <person name="O'Donnell K."/>
            <person name="Ouellet T."/>
            <person name="Qi W."/>
            <person name="Quesneville H."/>
            <person name="Roncero M.I.G."/>
            <person name="Seong K.-Y."/>
            <person name="Tetko I.V."/>
            <person name="Urban M."/>
            <person name="Waalwijk C."/>
            <person name="Ward T.J."/>
            <person name="Yao J."/>
            <person name="Birren B.W."/>
            <person name="Kistler H.C."/>
        </authorList>
    </citation>
    <scope>NUCLEOTIDE SEQUENCE [LARGE SCALE GENOMIC DNA]</scope>
    <source>
        <strain evidence="3">ATCC MYA-4620 / CBS 123657 / FGSC 9075 / NRRL 31084 / PH-1</strain>
        <strain evidence="2">PH-1 / ATCC MYA-4620 / FGSC 9075 / NRRL 31084</strain>
    </source>
</reference>
<accession>A0A098DES1</accession>
<keyword evidence="3" id="KW-1185">Reference proteome</keyword>
<accession>I1S6V3</accession>
<reference evidence="2 3" key="2">
    <citation type="journal article" date="2010" name="Nature">
        <title>Comparative genomics reveals mobile pathogenicity chromosomes in Fusarium.</title>
        <authorList>
            <person name="Ma L.J."/>
            <person name="van der Does H.C."/>
            <person name="Borkovich K.A."/>
            <person name="Coleman J.J."/>
            <person name="Daboussi M.J."/>
            <person name="Di Pietro A."/>
            <person name="Dufresne M."/>
            <person name="Freitag M."/>
            <person name="Grabherr M."/>
            <person name="Henrissat B."/>
            <person name="Houterman P.M."/>
            <person name="Kang S."/>
            <person name="Shim W.B."/>
            <person name="Woloshuk C."/>
            <person name="Xie X."/>
            <person name="Xu J.R."/>
            <person name="Antoniw J."/>
            <person name="Baker S.E."/>
            <person name="Bluhm B.H."/>
            <person name="Breakspear A."/>
            <person name="Brown D.W."/>
            <person name="Butchko R.A."/>
            <person name="Chapman S."/>
            <person name="Coulson R."/>
            <person name="Coutinho P.M."/>
            <person name="Danchin E.G."/>
            <person name="Diener A."/>
            <person name="Gale L.R."/>
            <person name="Gardiner D.M."/>
            <person name="Goff S."/>
            <person name="Hammond-Kosack K.E."/>
            <person name="Hilburn K."/>
            <person name="Hua-Van A."/>
            <person name="Jonkers W."/>
            <person name="Kazan K."/>
            <person name="Kodira C.D."/>
            <person name="Koehrsen M."/>
            <person name="Kumar L."/>
            <person name="Lee Y.H."/>
            <person name="Li L."/>
            <person name="Manners J.M."/>
            <person name="Miranda-Saavedra D."/>
            <person name="Mukherjee M."/>
            <person name="Park G."/>
            <person name="Park J."/>
            <person name="Park S.Y."/>
            <person name="Proctor R.H."/>
            <person name="Regev A."/>
            <person name="Ruiz-Roldan M.C."/>
            <person name="Sain D."/>
            <person name="Sakthikumar S."/>
            <person name="Sykes S."/>
            <person name="Schwartz D.C."/>
            <person name="Turgeon B.G."/>
            <person name="Wapinski I."/>
            <person name="Yoder O."/>
            <person name="Young S."/>
            <person name="Zeng Q."/>
            <person name="Zhou S."/>
            <person name="Galagan J."/>
            <person name="Cuomo C.A."/>
            <person name="Kistler H.C."/>
            <person name="Rep M."/>
        </authorList>
    </citation>
    <scope>GENOME REANNOTATION</scope>
    <source>
        <strain evidence="3">ATCC MYA-4620 / CBS 123657 / FGSC 9075 / NRRL 31084 / PH-1</strain>
        <strain evidence="2">PH-1 / ATCC MYA-4620 / FGSC 9075 / NRRL 31084</strain>
    </source>
</reference>
<dbReference type="KEGG" id="fgr:FGSG_12576"/>
<organism evidence="1 3">
    <name type="scientific">Gibberella zeae (strain ATCC MYA-4620 / CBS 123657 / FGSC 9075 / NRRL 31084 / PH-1)</name>
    <name type="common">Wheat head blight fungus</name>
    <name type="synonym">Fusarium graminearum</name>
    <dbReference type="NCBI Taxonomy" id="229533"/>
    <lineage>
        <taxon>Eukaryota</taxon>
        <taxon>Fungi</taxon>
        <taxon>Dikarya</taxon>
        <taxon>Ascomycota</taxon>
        <taxon>Pezizomycotina</taxon>
        <taxon>Sordariomycetes</taxon>
        <taxon>Hypocreomycetidae</taxon>
        <taxon>Hypocreales</taxon>
        <taxon>Nectriaceae</taxon>
        <taxon>Fusarium</taxon>
    </lineage>
</organism>
<dbReference type="HOGENOM" id="CLU_1713440_0_0_1"/>
<reference evidence="1 3" key="3">
    <citation type="journal article" date="2015" name="BMC Genomics">
        <title>The completed genome sequence of the pathogenic ascomycete fungus Fusarium graminearum.</title>
        <authorList>
            <person name="King R."/>
            <person name="Urban M."/>
            <person name="Hammond-Kosack M.C."/>
            <person name="Hassani-Pak K."/>
            <person name="Hammond-Kosack K.E."/>
        </authorList>
    </citation>
    <scope>NUCLEOTIDE SEQUENCE [LARGE SCALE GENOMIC DNA]</scope>
    <source>
        <strain evidence="3">ATCC MYA-4620 / CBS 123657 / FGSC 9075 / NRRL 31084 / PH-1</strain>
        <strain evidence="1">PH-1</strain>
    </source>
</reference>
<dbReference type="Proteomes" id="UP000070720">
    <property type="component" value="Chromosome 2"/>
</dbReference>
<sequence>MNPNSKPLKGATHGIRDTRNDATAEDFLAVRESVWNNSRAEADEGWVLGIDFGRGLCLGLDKSQAISTSAVPRSSPLEHTNLAIHLMPGKLTDLIRLQTWSASRARFLWFACKRVSSKILSIVRWWSRAKTGRDKSAMTMMTASVQGHPILFD</sequence>
<dbReference type="EMBL" id="HG970333">
    <property type="protein sequence ID" value="CEF77478.1"/>
    <property type="molecule type" value="Genomic_DNA"/>
</dbReference>
<name>I1S6V3_GIBZE</name>
<dbReference type="AlphaFoldDB" id="I1S6V3"/>